<organism evidence="3 4">
    <name type="scientific">Haloferax marisrubri</name>
    <dbReference type="NCBI Taxonomy" id="1544719"/>
    <lineage>
        <taxon>Archaea</taxon>
        <taxon>Methanobacteriati</taxon>
        <taxon>Methanobacteriota</taxon>
        <taxon>Stenosarchaea group</taxon>
        <taxon>Halobacteria</taxon>
        <taxon>Halobacteriales</taxon>
        <taxon>Haloferacaceae</taxon>
        <taxon>Haloferax</taxon>
    </lineage>
</organism>
<protein>
    <submittedName>
        <fullName evidence="3">Glucan 1,4-alpha-glucosidase</fullName>
    </submittedName>
</protein>
<keyword evidence="4" id="KW-1185">Reference proteome</keyword>
<dbReference type="RefSeq" id="WP_058568591.1">
    <property type="nucleotide sequence ID" value="NZ_LOPW02000022.1"/>
</dbReference>
<dbReference type="Gene3D" id="1.50.10.10">
    <property type="match status" value="1"/>
</dbReference>
<dbReference type="OrthoDB" id="18576at2157"/>
<dbReference type="EMBL" id="LOPW02000022">
    <property type="protein sequence ID" value="POG53773.1"/>
    <property type="molecule type" value="Genomic_DNA"/>
</dbReference>
<evidence type="ECO:0000313" key="3">
    <source>
        <dbReference type="EMBL" id="POG53773.1"/>
    </source>
</evidence>
<accession>A0A2P4NKV3</accession>
<sequence length="669" mass="73610">MQLRDALADYKRHADHPTRFPGERRTTSGLFSGLGDRLVHVETDGSLRDFGYPLSGLWGVERSRFGVRPVNDEAGVHWFDEGASQSYADDGALVVTDHETPHGDVTQYDLAVGDGHVSRFETDADVELVAFVHFQPDGRDTLVGQLTHGDAVEAYHAEEHDFLASSPAFEHVEGRVPEGFDELLSEGEVELPRPRTDDCYEEGQLSGAVVGTVPFESGAAAVGNLLTDDTETGREDALERVRGLVARDLGDLRERAAGQVEGTVPDHRESAAMRADIRVLSLLSGALGLRIAGPDFDPYYAYSGGYGYTWFRDDAEISKFLFESDERLDLGLDAWHERSARAYCRTQREDGSWPHRVWPFDGSLAPGWANARLESGDDADYQADQTGSVIAFLAAYHDRCADDDLRADIEETLARALDSLDDTLGDDGLPVDCQNAWENMTGRFSHTAATFLEAYAALALSDLDSALTDRAAERAREVYEGIDHLWSEGRGCYALRVADGELDDRYDSAALALASAHRTYDRLEPVDDDRLDRLVRHVESVFDGLWHDPDDSEVKGLVRFEGDDWRMREQSSEKIWTVSTAWGANAGVELAALLAAHDDDDRAGAFADEGRELLDLVLPDGPLCTDEGYLAEQFFDDGTPDSATPLGWPHALRLATLATLDADDAFDGE</sequence>
<dbReference type="PANTHER" id="PTHR31616:SF0">
    <property type="entry name" value="GLUCAN 1,4-ALPHA-GLUCOSIDASE"/>
    <property type="match status" value="1"/>
</dbReference>
<dbReference type="GO" id="GO:0004553">
    <property type="term" value="F:hydrolase activity, hydrolyzing O-glycosyl compounds"/>
    <property type="evidence" value="ECO:0007669"/>
    <property type="project" value="TreeGrafter"/>
</dbReference>
<evidence type="ECO:0000313" key="4">
    <source>
        <dbReference type="Proteomes" id="UP000053621"/>
    </source>
</evidence>
<dbReference type="GO" id="GO:0005975">
    <property type="term" value="P:carbohydrate metabolic process"/>
    <property type="evidence" value="ECO:0007669"/>
    <property type="project" value="InterPro"/>
</dbReference>
<feature type="domain" description="DUF7997" evidence="2">
    <location>
        <begin position="1"/>
        <end position="239"/>
    </location>
</feature>
<dbReference type="InterPro" id="IPR012341">
    <property type="entry name" value="6hp_glycosidase-like_sf"/>
</dbReference>
<dbReference type="InterPro" id="IPR058310">
    <property type="entry name" value="DUF7997"/>
</dbReference>
<dbReference type="PANTHER" id="PTHR31616">
    <property type="entry name" value="TREHALASE"/>
    <property type="match status" value="1"/>
</dbReference>
<dbReference type="AlphaFoldDB" id="A0A2P4NKV3"/>
<evidence type="ECO:0000256" key="1">
    <source>
        <dbReference type="ARBA" id="ARBA00006188"/>
    </source>
</evidence>
<evidence type="ECO:0000259" key="2">
    <source>
        <dbReference type="Pfam" id="PF25978"/>
    </source>
</evidence>
<proteinExistence type="inferred from homology"/>
<dbReference type="Pfam" id="PF25978">
    <property type="entry name" value="DUF7997"/>
    <property type="match status" value="1"/>
</dbReference>
<dbReference type="SUPFAM" id="SSF48208">
    <property type="entry name" value="Six-hairpin glycosidases"/>
    <property type="match status" value="1"/>
</dbReference>
<reference evidence="3" key="1">
    <citation type="submission" date="2017-08" db="EMBL/GenBank/DDBJ databases">
        <title>Haloferax marisrubri sp. nov., isolated from the Discovery deep brine-seawater interface in the Red Sea.</title>
        <authorList>
            <person name="Zhang G."/>
            <person name="Stingl U."/>
        </authorList>
    </citation>
    <scope>NUCLEOTIDE SEQUENCE [LARGE SCALE GENOMIC DNA]</scope>
    <source>
        <strain evidence="3">SB3</strain>
    </source>
</reference>
<dbReference type="InterPro" id="IPR008928">
    <property type="entry name" value="6-hairpin_glycosidase_sf"/>
</dbReference>
<gene>
    <name evidence="3" type="ORF">AUR65_018540</name>
</gene>
<name>A0A2P4NKV3_9EURY</name>
<comment type="caution">
    <text evidence="3">The sequence shown here is derived from an EMBL/GenBank/DDBJ whole genome shotgun (WGS) entry which is preliminary data.</text>
</comment>
<dbReference type="Proteomes" id="UP000053621">
    <property type="component" value="Unassembled WGS sequence"/>
</dbReference>
<comment type="similarity">
    <text evidence="1">Belongs to the glycosyl hydrolase 15 family.</text>
</comment>